<dbReference type="AlphaFoldDB" id="A0AAW2MDM4"/>
<sequence>MADKQVIKRAKYKSSVKDPGVAGVLKMGMERFVFMPNDPKSTTKLNVEFRMIKGHKFTKEGSSKQALLNLTQDQGGNYIFEFDSFADRDACREFVANAIAFHAEAGRVVPDKSAPPVNNEQLSREETERRIKLLQENRYKIALPASPQAVVWTMRMLERATLSVPACARSLP</sequence>
<dbReference type="PANTHER" id="PTHR12856">
    <property type="entry name" value="TRANSCRIPTION INITIATION FACTOR IIH-RELATED"/>
    <property type="match status" value="1"/>
</dbReference>
<dbReference type="InterPro" id="IPR011993">
    <property type="entry name" value="PH-like_dom_sf"/>
</dbReference>
<evidence type="ECO:0000313" key="2">
    <source>
        <dbReference type="EMBL" id="KAL0328596.1"/>
    </source>
</evidence>
<organism evidence="2">
    <name type="scientific">Sesamum calycinum</name>
    <dbReference type="NCBI Taxonomy" id="2727403"/>
    <lineage>
        <taxon>Eukaryota</taxon>
        <taxon>Viridiplantae</taxon>
        <taxon>Streptophyta</taxon>
        <taxon>Embryophyta</taxon>
        <taxon>Tracheophyta</taxon>
        <taxon>Spermatophyta</taxon>
        <taxon>Magnoliopsida</taxon>
        <taxon>eudicotyledons</taxon>
        <taxon>Gunneridae</taxon>
        <taxon>Pentapetalae</taxon>
        <taxon>asterids</taxon>
        <taxon>lamiids</taxon>
        <taxon>Lamiales</taxon>
        <taxon>Pedaliaceae</taxon>
        <taxon>Sesamum</taxon>
    </lineage>
</organism>
<protein>
    <submittedName>
        <fullName evidence="2">General transcription and DNA repair factor IIH subunit TFB1-1</fullName>
    </submittedName>
</protein>
<reference evidence="2" key="1">
    <citation type="submission" date="2020-06" db="EMBL/GenBank/DDBJ databases">
        <authorList>
            <person name="Li T."/>
            <person name="Hu X."/>
            <person name="Zhang T."/>
            <person name="Song X."/>
            <person name="Zhang H."/>
            <person name="Dai N."/>
            <person name="Sheng W."/>
            <person name="Hou X."/>
            <person name="Wei L."/>
        </authorList>
    </citation>
    <scope>NUCLEOTIDE SEQUENCE</scope>
    <source>
        <strain evidence="2">KEN8</strain>
        <tissue evidence="2">Leaf</tissue>
    </source>
</reference>
<dbReference type="GO" id="GO:0006289">
    <property type="term" value="P:nucleotide-excision repair"/>
    <property type="evidence" value="ECO:0007669"/>
    <property type="project" value="InterPro"/>
</dbReference>
<dbReference type="SUPFAM" id="SSF50729">
    <property type="entry name" value="PH domain-like"/>
    <property type="match status" value="1"/>
</dbReference>
<feature type="domain" description="TFIIH p62 subunit N-terminal" evidence="1">
    <location>
        <begin position="22"/>
        <end position="94"/>
    </location>
</feature>
<dbReference type="Pfam" id="PF08567">
    <property type="entry name" value="PH_TFIIH"/>
    <property type="match status" value="1"/>
</dbReference>
<comment type="caution">
    <text evidence="2">The sequence shown here is derived from an EMBL/GenBank/DDBJ whole genome shotgun (WGS) entry which is preliminary data.</text>
</comment>
<dbReference type="GO" id="GO:0000439">
    <property type="term" value="C:transcription factor TFIIH core complex"/>
    <property type="evidence" value="ECO:0007669"/>
    <property type="project" value="InterPro"/>
</dbReference>
<reference evidence="2" key="2">
    <citation type="journal article" date="2024" name="Plant">
        <title>Genomic evolution and insights into agronomic trait innovations of Sesamum species.</title>
        <authorList>
            <person name="Miao H."/>
            <person name="Wang L."/>
            <person name="Qu L."/>
            <person name="Liu H."/>
            <person name="Sun Y."/>
            <person name="Le M."/>
            <person name="Wang Q."/>
            <person name="Wei S."/>
            <person name="Zheng Y."/>
            <person name="Lin W."/>
            <person name="Duan Y."/>
            <person name="Cao H."/>
            <person name="Xiong S."/>
            <person name="Wang X."/>
            <person name="Wei L."/>
            <person name="Li C."/>
            <person name="Ma Q."/>
            <person name="Ju M."/>
            <person name="Zhao R."/>
            <person name="Li G."/>
            <person name="Mu C."/>
            <person name="Tian Q."/>
            <person name="Mei H."/>
            <person name="Zhang T."/>
            <person name="Gao T."/>
            <person name="Zhang H."/>
        </authorList>
    </citation>
    <scope>NUCLEOTIDE SEQUENCE</scope>
    <source>
        <strain evidence="2">KEN8</strain>
    </source>
</reference>
<dbReference type="Gene3D" id="2.30.29.30">
    <property type="entry name" value="Pleckstrin-homology domain (PH domain)/Phosphotyrosine-binding domain (PTB)"/>
    <property type="match status" value="1"/>
</dbReference>
<dbReference type="InterPro" id="IPR027079">
    <property type="entry name" value="Tfb1/GTF2H1"/>
</dbReference>
<name>A0AAW2MDM4_9LAMI</name>
<dbReference type="InterPro" id="IPR013876">
    <property type="entry name" value="TFIIH_BTF_p62_N"/>
</dbReference>
<dbReference type="GO" id="GO:0006351">
    <property type="term" value="P:DNA-templated transcription"/>
    <property type="evidence" value="ECO:0007669"/>
    <property type="project" value="InterPro"/>
</dbReference>
<dbReference type="EMBL" id="JACGWM010000014">
    <property type="protein sequence ID" value="KAL0328596.1"/>
    <property type="molecule type" value="Genomic_DNA"/>
</dbReference>
<proteinExistence type="predicted"/>
<evidence type="ECO:0000259" key="1">
    <source>
        <dbReference type="Pfam" id="PF08567"/>
    </source>
</evidence>
<accession>A0AAW2MDM4</accession>
<gene>
    <name evidence="2" type="ORF">Scaly_2292200</name>
</gene>